<reference evidence="1 2" key="1">
    <citation type="submission" date="2022-05" db="EMBL/GenBank/DDBJ databases">
        <authorList>
            <consortium name="Genoscope - CEA"/>
            <person name="William W."/>
        </authorList>
    </citation>
    <scope>NUCLEOTIDE SEQUENCE [LARGE SCALE GENOMIC DNA]</scope>
</reference>
<evidence type="ECO:0000313" key="2">
    <source>
        <dbReference type="Proteomes" id="UP001159428"/>
    </source>
</evidence>
<gene>
    <name evidence="1" type="ORF">PMEA_00034846</name>
</gene>
<feature type="non-terminal residue" evidence="1">
    <location>
        <position position="1"/>
    </location>
</feature>
<dbReference type="Proteomes" id="UP001159428">
    <property type="component" value="Unassembled WGS sequence"/>
</dbReference>
<feature type="non-terminal residue" evidence="1">
    <location>
        <position position="140"/>
    </location>
</feature>
<sequence>SSTYAKPFQHIVLNIFIQHYLPVCYQEITMEEKYLNIISPGKGHVLKTVGLNISLCLTNEVCPDIGSLSVAGSDFKQVEITDGYCGRVSHTIVNMADAIDSGSNLQIRAFLLLKMLENSVKRRRLYTILAYFVATRRKVI</sequence>
<dbReference type="EMBL" id="CALNXJ010000009">
    <property type="protein sequence ID" value="CAH3104705.1"/>
    <property type="molecule type" value="Genomic_DNA"/>
</dbReference>
<comment type="caution">
    <text evidence="1">The sequence shown here is derived from an EMBL/GenBank/DDBJ whole genome shotgun (WGS) entry which is preliminary data.</text>
</comment>
<keyword evidence="2" id="KW-1185">Reference proteome</keyword>
<protein>
    <submittedName>
        <fullName evidence="1">Uncharacterized protein</fullName>
    </submittedName>
</protein>
<proteinExistence type="predicted"/>
<name>A0AAU9W5K8_9CNID</name>
<accession>A0AAU9W5K8</accession>
<organism evidence="1 2">
    <name type="scientific">Pocillopora meandrina</name>
    <dbReference type="NCBI Taxonomy" id="46732"/>
    <lineage>
        <taxon>Eukaryota</taxon>
        <taxon>Metazoa</taxon>
        <taxon>Cnidaria</taxon>
        <taxon>Anthozoa</taxon>
        <taxon>Hexacorallia</taxon>
        <taxon>Scleractinia</taxon>
        <taxon>Astrocoeniina</taxon>
        <taxon>Pocilloporidae</taxon>
        <taxon>Pocillopora</taxon>
    </lineage>
</organism>
<dbReference type="AlphaFoldDB" id="A0AAU9W5K8"/>
<evidence type="ECO:0000313" key="1">
    <source>
        <dbReference type="EMBL" id="CAH3104705.1"/>
    </source>
</evidence>